<dbReference type="EMBL" id="CM055736">
    <property type="protein sequence ID" value="KAJ8006702.1"/>
    <property type="molecule type" value="Genomic_DNA"/>
</dbReference>
<reference evidence="1" key="1">
    <citation type="submission" date="2021-05" db="EMBL/GenBank/DDBJ databases">
        <authorList>
            <person name="Pan Q."/>
            <person name="Jouanno E."/>
            <person name="Zahm M."/>
            <person name="Klopp C."/>
            <person name="Cabau C."/>
            <person name="Louis A."/>
            <person name="Berthelot C."/>
            <person name="Parey E."/>
            <person name="Roest Crollius H."/>
            <person name="Montfort J."/>
            <person name="Robinson-Rechavi M."/>
            <person name="Bouchez O."/>
            <person name="Lampietro C."/>
            <person name="Lopez Roques C."/>
            <person name="Donnadieu C."/>
            <person name="Postlethwait J."/>
            <person name="Bobe J."/>
            <person name="Dillon D."/>
            <person name="Chandos A."/>
            <person name="von Hippel F."/>
            <person name="Guiguen Y."/>
        </authorList>
    </citation>
    <scope>NUCLEOTIDE SEQUENCE</scope>
    <source>
        <strain evidence="1">YG-Jan2019</strain>
    </source>
</reference>
<gene>
    <name evidence="1" type="ORF">DPEC_G00109960</name>
</gene>
<organism evidence="1 2">
    <name type="scientific">Dallia pectoralis</name>
    <name type="common">Alaska blackfish</name>
    <dbReference type="NCBI Taxonomy" id="75939"/>
    <lineage>
        <taxon>Eukaryota</taxon>
        <taxon>Metazoa</taxon>
        <taxon>Chordata</taxon>
        <taxon>Craniata</taxon>
        <taxon>Vertebrata</taxon>
        <taxon>Euteleostomi</taxon>
        <taxon>Actinopterygii</taxon>
        <taxon>Neopterygii</taxon>
        <taxon>Teleostei</taxon>
        <taxon>Protacanthopterygii</taxon>
        <taxon>Esociformes</taxon>
        <taxon>Umbridae</taxon>
        <taxon>Dallia</taxon>
    </lineage>
</organism>
<name>A0ACC2GSZ4_DALPE</name>
<evidence type="ECO:0000313" key="2">
    <source>
        <dbReference type="Proteomes" id="UP001157502"/>
    </source>
</evidence>
<evidence type="ECO:0000313" key="1">
    <source>
        <dbReference type="EMBL" id="KAJ8006702.1"/>
    </source>
</evidence>
<keyword evidence="2" id="KW-1185">Reference proteome</keyword>
<comment type="caution">
    <text evidence="1">The sequence shown here is derived from an EMBL/GenBank/DDBJ whole genome shotgun (WGS) entry which is preliminary data.</text>
</comment>
<dbReference type="Proteomes" id="UP001157502">
    <property type="component" value="Chromosome 9"/>
</dbReference>
<proteinExistence type="predicted"/>
<protein>
    <submittedName>
        <fullName evidence="1">Uncharacterized protein</fullName>
    </submittedName>
</protein>
<sequence length="274" mass="30814">MGQMLAVGDIKVLLTKSLTREEMEDALTDSGMNMAVGSPLFDGQDFNPYRNPLWRILRLKYMTKMSKGDMITRTPTLNEHFETWLREQIQHWRQMTNDSKAMQTQLFRGAVVDILPGDVQSKLADVPGLDTMLHDQWAETLKHFFKAHQETEKALDKQGTEVTRKLAQASFDQLKKLKGMGVVKSGPEDSDEARSHGPVRKGSETPSSAQTIVQLMEGPRQTDCDRTRSNPRTRGKQGAGFKGNCAGLTCWGCNLEGHVRRNCPTNPWSDTGQY</sequence>
<accession>A0ACC2GSZ4</accession>